<evidence type="ECO:0000313" key="7">
    <source>
        <dbReference type="Proteomes" id="UP000230842"/>
    </source>
</evidence>
<proteinExistence type="predicted"/>
<keyword evidence="4" id="KW-0472">Membrane</keyword>
<evidence type="ECO:0000313" key="6">
    <source>
        <dbReference type="EMBL" id="PJJ56492.1"/>
    </source>
</evidence>
<comment type="caution">
    <text evidence="6">The sequence shown here is derived from an EMBL/GenBank/DDBJ whole genome shotgun (WGS) entry which is preliminary data.</text>
</comment>
<evidence type="ECO:0000256" key="5">
    <source>
        <dbReference type="SAM" id="SignalP"/>
    </source>
</evidence>
<dbReference type="EMBL" id="PGEZ01000001">
    <property type="protein sequence ID" value="PJJ56492.1"/>
    <property type="molecule type" value="Genomic_DNA"/>
</dbReference>
<dbReference type="OrthoDB" id="329282at2"/>
<comment type="subcellular location">
    <subcellularLocation>
        <location evidence="1">Membrane</location>
        <topology evidence="1">Multi-pass membrane protein</topology>
    </subcellularLocation>
</comment>
<evidence type="ECO:0000256" key="3">
    <source>
        <dbReference type="ARBA" id="ARBA00022989"/>
    </source>
</evidence>
<feature type="signal peptide" evidence="5">
    <location>
        <begin position="1"/>
        <end position="19"/>
    </location>
</feature>
<reference evidence="6 7" key="1">
    <citation type="submission" date="2017-11" db="EMBL/GenBank/DDBJ databases">
        <title>Genomic Encyclopedia of Archaeal and Bacterial Type Strains, Phase II (KMG-II): From Individual Species to Whole Genera.</title>
        <authorList>
            <person name="Goeker M."/>
        </authorList>
    </citation>
    <scope>NUCLEOTIDE SEQUENCE [LARGE SCALE GENOMIC DNA]</scope>
    <source>
        <strain evidence="6 7">DSM 27763</strain>
    </source>
</reference>
<dbReference type="InterPro" id="IPR032808">
    <property type="entry name" value="DoxX"/>
</dbReference>
<keyword evidence="7" id="KW-1185">Reference proteome</keyword>
<accession>A0A2M9BEW9</accession>
<evidence type="ECO:0000256" key="1">
    <source>
        <dbReference type="ARBA" id="ARBA00004141"/>
    </source>
</evidence>
<dbReference type="Proteomes" id="UP000230842">
    <property type="component" value="Unassembled WGS sequence"/>
</dbReference>
<keyword evidence="5" id="KW-0732">Signal</keyword>
<keyword evidence="3" id="KW-1133">Transmembrane helix</keyword>
<protein>
    <submittedName>
        <fullName evidence="6">Putative membrane protein YphA (DoxX/SURF4 family)</fullName>
    </submittedName>
</protein>
<feature type="chain" id="PRO_5039268208" evidence="5">
    <location>
        <begin position="20"/>
        <end position="178"/>
    </location>
</feature>
<evidence type="ECO:0000256" key="4">
    <source>
        <dbReference type="ARBA" id="ARBA00023136"/>
    </source>
</evidence>
<dbReference type="Pfam" id="PF07681">
    <property type="entry name" value="DoxX"/>
    <property type="match status" value="1"/>
</dbReference>
<keyword evidence="2" id="KW-0812">Transmembrane</keyword>
<organism evidence="6 7">
    <name type="scientific">Mumia flava</name>
    <dbReference type="NCBI Taxonomy" id="1348852"/>
    <lineage>
        <taxon>Bacteria</taxon>
        <taxon>Bacillati</taxon>
        <taxon>Actinomycetota</taxon>
        <taxon>Actinomycetes</taxon>
        <taxon>Propionibacteriales</taxon>
        <taxon>Nocardioidaceae</taxon>
        <taxon>Mumia</taxon>
    </lineage>
</organism>
<dbReference type="RefSeq" id="WP_100414386.1">
    <property type="nucleotide sequence ID" value="NZ_PGEZ01000001.1"/>
</dbReference>
<sequence length="178" mass="19277">MTLLRAVARPLLASMFVYGGLNALRNTEAVAARAKPVTDRIESLVGSVAPDAPVPIDGPTLVRVNGAVDVAFGVMLGTGRMPRLSALVLASSLVPTTLAGHRYWEESDPTVRGNQQVHFVKNLSMLGGLLMSLLDPDPKKKILPARAKDKVVDAGESVQESLHDTANHVRWEVKRRRR</sequence>
<dbReference type="AlphaFoldDB" id="A0A2M9BEW9"/>
<evidence type="ECO:0000256" key="2">
    <source>
        <dbReference type="ARBA" id="ARBA00022692"/>
    </source>
</evidence>
<gene>
    <name evidence="6" type="ORF">CLV56_0701</name>
</gene>
<name>A0A2M9BEW9_9ACTN</name>
<dbReference type="GO" id="GO:0016020">
    <property type="term" value="C:membrane"/>
    <property type="evidence" value="ECO:0007669"/>
    <property type="project" value="UniProtKB-SubCell"/>
</dbReference>